<sequence>MPATILELQRLLATGATSSVELTKAALQRIAAPEGEGRRAFTDTYGEQAMATAQAADTLRAAGIVRSAIDGLPISVKDLFDVQGKTTMAGSVVLKDMDPAQHNAVIVQRLINAGAVIVGKTNMTEFAFSGLGINPHYGTPSSPWDRETGRIPGGSSSGAGVSVADGMCVAAVGTDTGGSVRIPSAFCGLAGFKPTARRVPADGAIPLSTSLDSIGPLAASVTCCAILDAILSGRAYTAPVAPEMSQLRFGVPSSVILDGADDHVRGVFEKALRTIQSRGARIDTIELPEFEQLAHINRLGGFVCAEAWAWHKELLERHADQYDPRVASRIKRGKDMSSADYIQLLQIRQKWIASVESRLTHYDALLMPTSPIVAPAIQALQASDEAYFAANGLILRNPTLINFLDGCALSIPCHPTGSAPVGLMIVGTAMHDRQVLDVGMALEESFRV</sequence>
<dbReference type="InterPro" id="IPR036928">
    <property type="entry name" value="AS_sf"/>
</dbReference>
<accession>A0A2N4UHT8</accession>
<dbReference type="InterPro" id="IPR000120">
    <property type="entry name" value="Amidase"/>
</dbReference>
<dbReference type="Proteomes" id="UP000234328">
    <property type="component" value="Unassembled WGS sequence"/>
</dbReference>
<dbReference type="SUPFAM" id="SSF75304">
    <property type="entry name" value="Amidase signature (AS) enzymes"/>
    <property type="match status" value="1"/>
</dbReference>
<evidence type="ECO:0000313" key="3">
    <source>
        <dbReference type="Proteomes" id="UP000234328"/>
    </source>
</evidence>
<dbReference type="AlphaFoldDB" id="A0A2N4UHT8"/>
<dbReference type="NCBIfam" id="NF005460">
    <property type="entry name" value="PRK07056.1"/>
    <property type="match status" value="1"/>
</dbReference>
<gene>
    <name evidence="2" type="ORF">CR155_07425</name>
</gene>
<dbReference type="InterPro" id="IPR023631">
    <property type="entry name" value="Amidase_dom"/>
</dbReference>
<keyword evidence="3" id="KW-1185">Reference proteome</keyword>
<name>A0A2N4UHT8_9BURK</name>
<organism evidence="2 3">
    <name type="scientific">Pollutimonas nitritireducens</name>
    <dbReference type="NCBI Taxonomy" id="2045209"/>
    <lineage>
        <taxon>Bacteria</taxon>
        <taxon>Pseudomonadati</taxon>
        <taxon>Pseudomonadota</taxon>
        <taxon>Betaproteobacteria</taxon>
        <taxon>Burkholderiales</taxon>
        <taxon>Alcaligenaceae</taxon>
        <taxon>Pollutimonas</taxon>
    </lineage>
</organism>
<dbReference type="PROSITE" id="PS00571">
    <property type="entry name" value="AMIDASES"/>
    <property type="match status" value="1"/>
</dbReference>
<proteinExistence type="predicted"/>
<comment type="caution">
    <text evidence="2">The sequence shown here is derived from an EMBL/GenBank/DDBJ whole genome shotgun (WGS) entry which is preliminary data.</text>
</comment>
<dbReference type="InterPro" id="IPR020556">
    <property type="entry name" value="Amidase_CS"/>
</dbReference>
<dbReference type="GO" id="GO:0004040">
    <property type="term" value="F:amidase activity"/>
    <property type="evidence" value="ECO:0007669"/>
    <property type="project" value="UniProtKB-EC"/>
</dbReference>
<dbReference type="Gene3D" id="3.90.1300.10">
    <property type="entry name" value="Amidase signature (AS) domain"/>
    <property type="match status" value="1"/>
</dbReference>
<dbReference type="RefSeq" id="WP_102069359.1">
    <property type="nucleotide sequence ID" value="NZ_PDNV01000004.1"/>
</dbReference>
<dbReference type="EC" id="3.5.1.4" evidence="2"/>
<dbReference type="EMBL" id="PDNV01000004">
    <property type="protein sequence ID" value="PLC54591.1"/>
    <property type="molecule type" value="Genomic_DNA"/>
</dbReference>
<keyword evidence="2" id="KW-0378">Hydrolase</keyword>
<evidence type="ECO:0000313" key="2">
    <source>
        <dbReference type="EMBL" id="PLC54591.1"/>
    </source>
</evidence>
<feature type="domain" description="Amidase" evidence="1">
    <location>
        <begin position="21"/>
        <end position="436"/>
    </location>
</feature>
<dbReference type="OrthoDB" id="112488at2"/>
<dbReference type="Pfam" id="PF01425">
    <property type="entry name" value="Amidase"/>
    <property type="match status" value="1"/>
</dbReference>
<reference evidence="2 3" key="1">
    <citation type="submission" date="2017-10" db="EMBL/GenBank/DDBJ databases">
        <title>Two draft genome sequences of Pusillimonas sp. strains isolated from a nitrate- and radionuclide-contaminated groundwater in Russia.</title>
        <authorList>
            <person name="Grouzdev D.S."/>
            <person name="Tourova T.P."/>
            <person name="Goeva M.A."/>
            <person name="Babich T.L."/>
            <person name="Sokolova D.S."/>
            <person name="Abdullin R."/>
            <person name="Poltaraus A.B."/>
            <person name="Toshchakov S.V."/>
            <person name="Nazina T.N."/>
        </authorList>
    </citation>
    <scope>NUCLEOTIDE SEQUENCE [LARGE SCALE GENOMIC DNA]</scope>
    <source>
        <strain evidence="2 3">JR1/69-2-13</strain>
    </source>
</reference>
<evidence type="ECO:0000259" key="1">
    <source>
        <dbReference type="Pfam" id="PF01425"/>
    </source>
</evidence>
<dbReference type="PANTHER" id="PTHR11895">
    <property type="entry name" value="TRANSAMIDASE"/>
    <property type="match status" value="1"/>
</dbReference>
<protein>
    <submittedName>
        <fullName evidence="2">Amidase</fullName>
        <ecNumber evidence="2">3.5.1.4</ecNumber>
    </submittedName>
</protein>
<dbReference type="PANTHER" id="PTHR11895:SF176">
    <property type="entry name" value="AMIDASE AMID-RELATED"/>
    <property type="match status" value="1"/>
</dbReference>